<dbReference type="Pfam" id="PF08238">
    <property type="entry name" value="Sel1"/>
    <property type="match status" value="4"/>
</dbReference>
<keyword evidence="3" id="KW-1185">Reference proteome</keyword>
<reference evidence="2" key="1">
    <citation type="submission" date="2022-07" db="EMBL/GenBank/DDBJ databases">
        <title>Genome sequencing of Photobacterium atrarenae GJH2-4.</title>
        <authorList>
            <person name="Park S.-J."/>
        </authorList>
    </citation>
    <scope>NUCLEOTIDE SEQUENCE</scope>
    <source>
        <strain evidence="2">GJH2-4</strain>
    </source>
</reference>
<dbReference type="SMART" id="SM00671">
    <property type="entry name" value="SEL1"/>
    <property type="match status" value="5"/>
</dbReference>
<dbReference type="Proteomes" id="UP001057998">
    <property type="component" value="Chromosome 2"/>
</dbReference>
<sequence length="430" mass="47329">MSNLVIGLSLAGGALVAVVAHYFAVMNRQRRNQQAQVLKDQKYKRVLEKAKIAEREEKIFKANTGHIASQLSLAKEYEMISLGKAIFWYHKAAELGNEIAQNALARLCRMDPSDSEGEAKSRYWEQVVRAKQRDPEALFKLGSYQYQGYGVAVDLASAIEHMTQAAEQDHVDAQLFLGDWYVAESNPDKMPLLAFGWRARAALNESVKGYIKMAYCYQAGIGVAKDRRRAIYWLERAAEAGSTEGQYLAAKMHLSSDPHDSAIAYVWYSIAHAFGHPEARTERDEAAQSIAIDAILSAQSVANSVYKTLKHPPVARHGVIAVLDKVYDRQRYRPDEQVLGSLSAGELAGNAEQADTLASRDGEPGSGEGRASDESNFGAAPAAELTGVPEVNQTAANEYREQGWATSWDQLTAETQPYNAPKDPSTARNS</sequence>
<dbReference type="InterPro" id="IPR011990">
    <property type="entry name" value="TPR-like_helical_dom_sf"/>
</dbReference>
<feature type="region of interest" description="Disordered" evidence="1">
    <location>
        <begin position="343"/>
        <end position="430"/>
    </location>
</feature>
<dbReference type="InterPro" id="IPR050767">
    <property type="entry name" value="Sel1_AlgK"/>
</dbReference>
<accession>A0ABY5GN76</accession>
<evidence type="ECO:0000313" key="3">
    <source>
        <dbReference type="Proteomes" id="UP001057998"/>
    </source>
</evidence>
<name>A0ABY5GN76_9GAMM</name>
<dbReference type="EMBL" id="CP101509">
    <property type="protein sequence ID" value="UTV30784.1"/>
    <property type="molecule type" value="Genomic_DNA"/>
</dbReference>
<dbReference type="PANTHER" id="PTHR11102:SF160">
    <property type="entry name" value="ERAD-ASSOCIATED E3 UBIQUITIN-PROTEIN LIGASE COMPONENT HRD3"/>
    <property type="match status" value="1"/>
</dbReference>
<evidence type="ECO:0000256" key="1">
    <source>
        <dbReference type="SAM" id="MobiDB-lite"/>
    </source>
</evidence>
<feature type="compositionally biased region" description="Polar residues" evidence="1">
    <location>
        <begin position="404"/>
        <end position="418"/>
    </location>
</feature>
<evidence type="ECO:0000313" key="2">
    <source>
        <dbReference type="EMBL" id="UTV30784.1"/>
    </source>
</evidence>
<dbReference type="RefSeq" id="WP_255392150.1">
    <property type="nucleotide sequence ID" value="NZ_CP101509.1"/>
</dbReference>
<proteinExistence type="predicted"/>
<gene>
    <name evidence="2" type="ORF">NNL38_19695</name>
</gene>
<dbReference type="SUPFAM" id="SSF81901">
    <property type="entry name" value="HCP-like"/>
    <property type="match status" value="1"/>
</dbReference>
<protein>
    <submittedName>
        <fullName evidence="2">Sel1 repeat family protein</fullName>
    </submittedName>
</protein>
<organism evidence="2 3">
    <name type="scientific">Photobacterium atrarenae</name>
    <dbReference type="NCBI Taxonomy" id="865757"/>
    <lineage>
        <taxon>Bacteria</taxon>
        <taxon>Pseudomonadati</taxon>
        <taxon>Pseudomonadota</taxon>
        <taxon>Gammaproteobacteria</taxon>
        <taxon>Vibrionales</taxon>
        <taxon>Vibrionaceae</taxon>
        <taxon>Photobacterium</taxon>
    </lineage>
</organism>
<dbReference type="PANTHER" id="PTHR11102">
    <property type="entry name" value="SEL-1-LIKE PROTEIN"/>
    <property type="match status" value="1"/>
</dbReference>
<dbReference type="InterPro" id="IPR006597">
    <property type="entry name" value="Sel1-like"/>
</dbReference>
<dbReference type="Gene3D" id="1.25.40.10">
    <property type="entry name" value="Tetratricopeptide repeat domain"/>
    <property type="match status" value="2"/>
</dbReference>